<dbReference type="Gene3D" id="3.30.540.10">
    <property type="entry name" value="Fructose-1,6-Bisphosphatase, subunit A, domain 1"/>
    <property type="match status" value="1"/>
</dbReference>
<dbReference type="EC" id="3.1.3.11" evidence="3"/>
<dbReference type="InterPro" id="IPR044015">
    <property type="entry name" value="FBPase_C_dom"/>
</dbReference>
<evidence type="ECO:0000256" key="8">
    <source>
        <dbReference type="RuleBase" id="RU000508"/>
    </source>
</evidence>
<protein>
    <recommendedName>
        <fullName evidence="3">fructose-bisphosphatase</fullName>
        <ecNumber evidence="3">3.1.3.11</ecNumber>
    </recommendedName>
</protein>
<accession>A0ABQ7J6S0</accession>
<evidence type="ECO:0000259" key="10">
    <source>
        <dbReference type="Pfam" id="PF18913"/>
    </source>
</evidence>
<keyword evidence="6 8" id="KW-0119">Carbohydrate metabolism</keyword>
<evidence type="ECO:0000256" key="5">
    <source>
        <dbReference type="ARBA" id="ARBA00022801"/>
    </source>
</evidence>
<gene>
    <name evidence="11" type="primary">fbp1</name>
    <name evidence="11" type="ORF">IE077_004154</name>
</gene>
<dbReference type="PIRSF" id="PIRSF000904">
    <property type="entry name" value="FBPtase_SBPase"/>
    <property type="match status" value="1"/>
</dbReference>
<dbReference type="Pfam" id="PF00316">
    <property type="entry name" value="FBPase"/>
    <property type="match status" value="1"/>
</dbReference>
<evidence type="ECO:0000256" key="2">
    <source>
        <dbReference type="ARBA" id="ARBA00010941"/>
    </source>
</evidence>
<dbReference type="CDD" id="cd00354">
    <property type="entry name" value="FBPase"/>
    <property type="match status" value="1"/>
</dbReference>
<dbReference type="Proteomes" id="UP000823046">
    <property type="component" value="Unassembled WGS sequence"/>
</dbReference>
<evidence type="ECO:0000256" key="7">
    <source>
        <dbReference type="ARBA" id="ARBA00024331"/>
    </source>
</evidence>
<evidence type="ECO:0000313" key="11">
    <source>
        <dbReference type="EMBL" id="KAF8819666.1"/>
    </source>
</evidence>
<name>A0ABQ7J6S0_9APIC</name>
<dbReference type="SUPFAM" id="SSF56655">
    <property type="entry name" value="Carbohydrate phosphatase"/>
    <property type="match status" value="1"/>
</dbReference>
<keyword evidence="12" id="KW-1185">Reference proteome</keyword>
<feature type="domain" description="Fructose-1-6-bisphosphatase class I N-terminal" evidence="9">
    <location>
        <begin position="57"/>
        <end position="224"/>
    </location>
</feature>
<reference evidence="11 12" key="1">
    <citation type="journal article" date="2020" name="bioRxiv">
        <title>Metabolic contributions of an alphaproteobacterial endosymbiont in the apicomplexan Cardiosporidium cionae.</title>
        <authorList>
            <person name="Hunter E.S."/>
            <person name="Paight C.J."/>
            <person name="Lane C.E."/>
        </authorList>
    </citation>
    <scope>NUCLEOTIDE SEQUENCE [LARGE SCALE GENOMIC DNA]</scope>
    <source>
        <strain evidence="11">ESH_2018</strain>
    </source>
</reference>
<evidence type="ECO:0000256" key="1">
    <source>
        <dbReference type="ARBA" id="ARBA00001273"/>
    </source>
</evidence>
<comment type="similarity">
    <text evidence="2 8">Belongs to the FBPase class 1 family.</text>
</comment>
<organism evidence="11 12">
    <name type="scientific">Cardiosporidium cionae</name>
    <dbReference type="NCBI Taxonomy" id="476202"/>
    <lineage>
        <taxon>Eukaryota</taxon>
        <taxon>Sar</taxon>
        <taxon>Alveolata</taxon>
        <taxon>Apicomplexa</taxon>
        <taxon>Aconoidasida</taxon>
        <taxon>Nephromycida</taxon>
        <taxon>Cardiosporidium</taxon>
    </lineage>
</organism>
<evidence type="ECO:0000313" key="12">
    <source>
        <dbReference type="Proteomes" id="UP000823046"/>
    </source>
</evidence>
<evidence type="ECO:0000256" key="3">
    <source>
        <dbReference type="ARBA" id="ARBA00013093"/>
    </source>
</evidence>
<dbReference type="InterPro" id="IPR000146">
    <property type="entry name" value="FBPase_class-1"/>
</dbReference>
<dbReference type="InterPro" id="IPR033391">
    <property type="entry name" value="FBPase_N"/>
</dbReference>
<dbReference type="PIRSF" id="PIRSF500210">
    <property type="entry name" value="FBPtase"/>
    <property type="match status" value="1"/>
</dbReference>
<evidence type="ECO:0000256" key="4">
    <source>
        <dbReference type="ARBA" id="ARBA00022490"/>
    </source>
</evidence>
<dbReference type="EMBL" id="JADAQX010000649">
    <property type="protein sequence ID" value="KAF8819666.1"/>
    <property type="molecule type" value="Genomic_DNA"/>
</dbReference>
<evidence type="ECO:0000259" key="9">
    <source>
        <dbReference type="Pfam" id="PF00316"/>
    </source>
</evidence>
<keyword evidence="4" id="KW-0963">Cytoplasm</keyword>
<comment type="pathway">
    <text evidence="7">Carbohydrate biosynthesis.</text>
</comment>
<sequence>MEPESSAAAGSPKLQRLPSISPTYSDSILNGTPFIELGEFVLQSIHERGLKVDPFDIKELTHILSAIKVGAKCVMQTLSKTCTFTVQNVDTCQADRIEDATELAHLHFANSLVKRDVVAGIASQHKTEILYGSNEKEYVVLINPLDGMQQIDVNVSVGTLFSVYKRISPTGTPVTTADFLQIGKKQLCTGYLIYGSSTMLVYTMGNGVHGFTLDPITGTFYLSHRNIEIPSKGSIYSVNGGKYDRFPYGVRAYLDYCQINGLSCRYIGSLVADFHRNMLKGGVFIYPPTFIDPRPSVSLVYQCIPLAFLAEQAGGKASDGFTNILDIKPHGLDDRLPFFCGSKTMVEAAECCMAENKMRDGGWGFRLEQ</sequence>
<proteinExistence type="inferred from homology"/>
<dbReference type="HAMAP" id="MF_01855">
    <property type="entry name" value="FBPase_class1"/>
    <property type="match status" value="1"/>
</dbReference>
<dbReference type="PANTHER" id="PTHR11556:SF35">
    <property type="entry name" value="SEDOHEPTULOSE-1,7-BISPHOSPHATASE, CHLOROPLASTIC"/>
    <property type="match status" value="1"/>
</dbReference>
<dbReference type="PRINTS" id="PR00115">
    <property type="entry name" value="F16BPHPHTASE"/>
</dbReference>
<feature type="domain" description="Fructose-1-6-bisphosphatase class 1 C-terminal" evidence="10">
    <location>
        <begin position="229"/>
        <end position="353"/>
    </location>
</feature>
<dbReference type="PANTHER" id="PTHR11556">
    <property type="entry name" value="FRUCTOSE-1,6-BISPHOSPHATASE-RELATED"/>
    <property type="match status" value="1"/>
</dbReference>
<keyword evidence="5 8" id="KW-0378">Hydrolase</keyword>
<dbReference type="Pfam" id="PF18913">
    <property type="entry name" value="FBPase_C"/>
    <property type="match status" value="1"/>
</dbReference>
<evidence type="ECO:0000256" key="6">
    <source>
        <dbReference type="ARBA" id="ARBA00023277"/>
    </source>
</evidence>
<comment type="catalytic activity">
    <reaction evidence="1">
        <text>beta-D-fructose 1,6-bisphosphate + H2O = beta-D-fructose 6-phosphate + phosphate</text>
        <dbReference type="Rhea" id="RHEA:11064"/>
        <dbReference type="ChEBI" id="CHEBI:15377"/>
        <dbReference type="ChEBI" id="CHEBI:32966"/>
        <dbReference type="ChEBI" id="CHEBI:43474"/>
        <dbReference type="ChEBI" id="CHEBI:57634"/>
        <dbReference type="EC" id="3.1.3.11"/>
    </reaction>
</comment>
<comment type="caution">
    <text evidence="11">The sequence shown here is derived from an EMBL/GenBank/DDBJ whole genome shotgun (WGS) entry which is preliminary data.</text>
</comment>
<dbReference type="InterPro" id="IPR028343">
    <property type="entry name" value="FBPtase"/>
</dbReference>
<dbReference type="Gene3D" id="3.40.190.80">
    <property type="match status" value="1"/>
</dbReference>